<dbReference type="InterPro" id="IPR050857">
    <property type="entry name" value="D-2-hydroxyacid_DH"/>
</dbReference>
<comment type="similarity">
    <text evidence="1 5">Belongs to the D-isomer specific 2-hydroxyacid dehydrogenase family.</text>
</comment>
<dbReference type="PROSITE" id="PS00065">
    <property type="entry name" value="D_2_HYDROXYACID_DH_1"/>
    <property type="match status" value="1"/>
</dbReference>
<sequence length="329" mass="36249">MGYKVLLAQDVSESGKKLLRDQGYEVILAEREDPELMKELIADCDACFSKTFLFTEDILKAGKKLQVVAKHGVGVDNVVDVDTATRLGIYVVRTPLANMDSVAEHTMGAILALAKNILPMDRAARAADFDAPLAYESHDVGGKCLGIIGLGNIGKSLAKKAHNGFDMKVIGYDPFVKKEMVPDYIEMKEEPDQIFEEADYVSLHLNASPENDNFVNSRRLGLMKPSAFLLNFSRGSNVNEKDLYEALKSRRIAGAALDVFCQEPVEKDNPLLTLDNIVVSPHCAALTVEAMDRMSYQGCQGIVEVLSGKVPTWCVNYEQVHGMKEKKTT</sequence>
<dbReference type="Pfam" id="PF00389">
    <property type="entry name" value="2-Hacid_dh"/>
    <property type="match status" value="1"/>
</dbReference>
<reference evidence="8" key="1">
    <citation type="journal article" date="2021" name="PeerJ">
        <title>Extensive microbial diversity within the chicken gut microbiome revealed by metagenomics and culture.</title>
        <authorList>
            <person name="Gilroy R."/>
            <person name="Ravi A."/>
            <person name="Getino M."/>
            <person name="Pursley I."/>
            <person name="Horton D.L."/>
            <person name="Alikhan N.F."/>
            <person name="Baker D."/>
            <person name="Gharbi K."/>
            <person name="Hall N."/>
            <person name="Watson M."/>
            <person name="Adriaenssens E.M."/>
            <person name="Foster-Nyarko E."/>
            <person name="Jarju S."/>
            <person name="Secka A."/>
            <person name="Antonio M."/>
            <person name="Oren A."/>
            <person name="Chaudhuri R.R."/>
            <person name="La Ragione R."/>
            <person name="Hildebrand F."/>
            <person name="Pallen M.J."/>
        </authorList>
    </citation>
    <scope>NUCLEOTIDE SEQUENCE</scope>
    <source>
        <strain evidence="8">CHK198-12963</strain>
    </source>
</reference>
<dbReference type="PANTHER" id="PTHR42789:SF1">
    <property type="entry name" value="D-ISOMER SPECIFIC 2-HYDROXYACID DEHYDROGENASE FAMILY PROTEIN (AFU_ORTHOLOGUE AFUA_6G10090)"/>
    <property type="match status" value="1"/>
</dbReference>
<organism evidence="8 9">
    <name type="scientific">Candidatus Enterocloster excrementigallinarum</name>
    <dbReference type="NCBI Taxonomy" id="2838558"/>
    <lineage>
        <taxon>Bacteria</taxon>
        <taxon>Bacillati</taxon>
        <taxon>Bacillota</taxon>
        <taxon>Clostridia</taxon>
        <taxon>Lachnospirales</taxon>
        <taxon>Lachnospiraceae</taxon>
        <taxon>Enterocloster</taxon>
    </lineage>
</organism>
<dbReference type="Pfam" id="PF02826">
    <property type="entry name" value="2-Hacid_dh_C"/>
    <property type="match status" value="1"/>
</dbReference>
<feature type="domain" description="D-isomer specific 2-hydroxyacid dehydrogenase catalytic" evidence="6">
    <location>
        <begin position="5"/>
        <end position="316"/>
    </location>
</feature>
<dbReference type="InterPro" id="IPR029752">
    <property type="entry name" value="D-isomer_DH_CS1"/>
</dbReference>
<keyword evidence="2" id="KW-0028">Amino-acid biosynthesis</keyword>
<dbReference type="SUPFAM" id="SSF51735">
    <property type="entry name" value="NAD(P)-binding Rossmann-fold domains"/>
    <property type="match status" value="1"/>
</dbReference>
<dbReference type="GO" id="GO:0008652">
    <property type="term" value="P:amino acid biosynthetic process"/>
    <property type="evidence" value="ECO:0007669"/>
    <property type="project" value="UniProtKB-KW"/>
</dbReference>
<dbReference type="GO" id="GO:0016616">
    <property type="term" value="F:oxidoreductase activity, acting on the CH-OH group of donors, NAD or NADP as acceptor"/>
    <property type="evidence" value="ECO:0007669"/>
    <property type="project" value="InterPro"/>
</dbReference>
<feature type="domain" description="D-isomer specific 2-hydroxyacid dehydrogenase NAD-binding" evidence="7">
    <location>
        <begin position="108"/>
        <end position="284"/>
    </location>
</feature>
<comment type="caution">
    <text evidence="8">The sequence shown here is derived from an EMBL/GenBank/DDBJ whole genome shotgun (WGS) entry which is preliminary data.</text>
</comment>
<dbReference type="SUPFAM" id="SSF52283">
    <property type="entry name" value="Formate/glycerate dehydrogenase catalytic domain-like"/>
    <property type="match status" value="1"/>
</dbReference>
<dbReference type="Gene3D" id="3.40.50.720">
    <property type="entry name" value="NAD(P)-binding Rossmann-like Domain"/>
    <property type="match status" value="2"/>
</dbReference>
<evidence type="ECO:0000256" key="2">
    <source>
        <dbReference type="ARBA" id="ARBA00022605"/>
    </source>
</evidence>
<dbReference type="AlphaFoldDB" id="A0A9D2TE74"/>
<proteinExistence type="inferred from homology"/>
<name>A0A9D2TE74_9FIRM</name>
<evidence type="ECO:0000259" key="6">
    <source>
        <dbReference type="Pfam" id="PF00389"/>
    </source>
</evidence>
<dbReference type="InterPro" id="IPR006139">
    <property type="entry name" value="D-isomer_2_OHA_DH_cat_dom"/>
</dbReference>
<dbReference type="InterPro" id="IPR006140">
    <property type="entry name" value="D-isomer_DH_NAD-bd"/>
</dbReference>
<evidence type="ECO:0000256" key="5">
    <source>
        <dbReference type="RuleBase" id="RU003719"/>
    </source>
</evidence>
<dbReference type="PANTHER" id="PTHR42789">
    <property type="entry name" value="D-ISOMER SPECIFIC 2-HYDROXYACID DEHYDROGENASE FAMILY PROTEIN (AFU_ORTHOLOGUE AFUA_6G10090)"/>
    <property type="match status" value="1"/>
</dbReference>
<evidence type="ECO:0000313" key="9">
    <source>
        <dbReference type="Proteomes" id="UP000823863"/>
    </source>
</evidence>
<dbReference type="GO" id="GO:0051287">
    <property type="term" value="F:NAD binding"/>
    <property type="evidence" value="ECO:0007669"/>
    <property type="project" value="InterPro"/>
</dbReference>
<dbReference type="Proteomes" id="UP000823863">
    <property type="component" value="Unassembled WGS sequence"/>
</dbReference>
<gene>
    <name evidence="8" type="ORF">H9931_00955</name>
</gene>
<protein>
    <submittedName>
        <fullName evidence="8">Hydroxyacid dehydrogenase</fullName>
    </submittedName>
</protein>
<dbReference type="EMBL" id="DWWB01000003">
    <property type="protein sequence ID" value="HJC65277.1"/>
    <property type="molecule type" value="Genomic_DNA"/>
</dbReference>
<evidence type="ECO:0000256" key="4">
    <source>
        <dbReference type="ARBA" id="ARBA00023027"/>
    </source>
</evidence>
<dbReference type="InterPro" id="IPR036291">
    <property type="entry name" value="NAD(P)-bd_dom_sf"/>
</dbReference>
<accession>A0A9D2TE74</accession>
<evidence type="ECO:0000259" key="7">
    <source>
        <dbReference type="Pfam" id="PF02826"/>
    </source>
</evidence>
<keyword evidence="3 5" id="KW-0560">Oxidoreductase</keyword>
<evidence type="ECO:0000313" key="8">
    <source>
        <dbReference type="EMBL" id="HJC65277.1"/>
    </source>
</evidence>
<evidence type="ECO:0000256" key="3">
    <source>
        <dbReference type="ARBA" id="ARBA00023002"/>
    </source>
</evidence>
<evidence type="ECO:0000256" key="1">
    <source>
        <dbReference type="ARBA" id="ARBA00005854"/>
    </source>
</evidence>
<reference evidence="8" key="2">
    <citation type="submission" date="2021-04" db="EMBL/GenBank/DDBJ databases">
        <authorList>
            <person name="Gilroy R."/>
        </authorList>
    </citation>
    <scope>NUCLEOTIDE SEQUENCE</scope>
    <source>
        <strain evidence="8">CHK198-12963</strain>
    </source>
</reference>
<dbReference type="CDD" id="cd12173">
    <property type="entry name" value="PGDH_4"/>
    <property type="match status" value="1"/>
</dbReference>
<keyword evidence="4" id="KW-0520">NAD</keyword>